<gene>
    <name evidence="2" type="ORF">A8806_104282</name>
</gene>
<protein>
    <submittedName>
        <fullName evidence="2">Uncharacterized protein</fullName>
    </submittedName>
</protein>
<dbReference type="AlphaFoldDB" id="A0A2Y9BCN1"/>
<evidence type="ECO:0000313" key="2">
    <source>
        <dbReference type="EMBL" id="PWJ30412.1"/>
    </source>
</evidence>
<name>A0A2Y9BCN1_9FIRM</name>
<evidence type="ECO:0000256" key="1">
    <source>
        <dbReference type="SAM" id="MobiDB-lite"/>
    </source>
</evidence>
<keyword evidence="3" id="KW-1185">Reference proteome</keyword>
<proteinExistence type="predicted"/>
<feature type="compositionally biased region" description="Basic and acidic residues" evidence="1">
    <location>
        <begin position="1"/>
        <end position="10"/>
    </location>
</feature>
<accession>A0A2Y9BCN1</accession>
<sequence length="48" mass="5844">MNKKQQEEQNRQGNRNEFNSITEKKKPENQNQDHNARKEAFDVKMRQV</sequence>
<feature type="compositionally biased region" description="Basic and acidic residues" evidence="1">
    <location>
        <begin position="34"/>
        <end position="48"/>
    </location>
</feature>
<dbReference type="RefSeq" id="WP_181368635.1">
    <property type="nucleotide sequence ID" value="NZ_BAAACK010000019.1"/>
</dbReference>
<feature type="region of interest" description="Disordered" evidence="1">
    <location>
        <begin position="1"/>
        <end position="48"/>
    </location>
</feature>
<evidence type="ECO:0000313" key="3">
    <source>
        <dbReference type="Proteomes" id="UP000245845"/>
    </source>
</evidence>
<comment type="caution">
    <text evidence="2">The sequence shown here is derived from an EMBL/GenBank/DDBJ whole genome shotgun (WGS) entry which is preliminary data.</text>
</comment>
<reference evidence="2 3" key="1">
    <citation type="submission" date="2018-05" db="EMBL/GenBank/DDBJ databases">
        <title>The Hungate 1000. A catalogue of reference genomes from the rumen microbiome.</title>
        <authorList>
            <person name="Kelly W."/>
        </authorList>
    </citation>
    <scope>NUCLEOTIDE SEQUENCE [LARGE SCALE GENOMIC DNA]</scope>
    <source>
        <strain evidence="2 3">NLAE-zl-C242</strain>
    </source>
</reference>
<dbReference type="EMBL" id="QGDL01000004">
    <property type="protein sequence ID" value="PWJ30412.1"/>
    <property type="molecule type" value="Genomic_DNA"/>
</dbReference>
<dbReference type="Proteomes" id="UP000245845">
    <property type="component" value="Unassembled WGS sequence"/>
</dbReference>
<organism evidence="2 3">
    <name type="scientific">Faecalicatena orotica</name>
    <dbReference type="NCBI Taxonomy" id="1544"/>
    <lineage>
        <taxon>Bacteria</taxon>
        <taxon>Bacillati</taxon>
        <taxon>Bacillota</taxon>
        <taxon>Clostridia</taxon>
        <taxon>Lachnospirales</taxon>
        <taxon>Lachnospiraceae</taxon>
        <taxon>Faecalicatena</taxon>
    </lineage>
</organism>